<organism evidence="7 8">
    <name type="scientific">Parastrongyloides trichosuri</name>
    <name type="common">Possum-specific nematode worm</name>
    <dbReference type="NCBI Taxonomy" id="131310"/>
    <lineage>
        <taxon>Eukaryota</taxon>
        <taxon>Metazoa</taxon>
        <taxon>Ecdysozoa</taxon>
        <taxon>Nematoda</taxon>
        <taxon>Chromadorea</taxon>
        <taxon>Rhabditida</taxon>
        <taxon>Tylenchina</taxon>
        <taxon>Panagrolaimomorpha</taxon>
        <taxon>Strongyloidoidea</taxon>
        <taxon>Strongyloididae</taxon>
        <taxon>Parastrongyloides</taxon>
    </lineage>
</organism>
<keyword evidence="4 5" id="KW-0472">Membrane</keyword>
<feature type="transmembrane region" description="Helical" evidence="5">
    <location>
        <begin position="16"/>
        <end position="37"/>
    </location>
</feature>
<keyword evidence="7" id="KW-1185">Reference proteome</keyword>
<dbReference type="InterPro" id="IPR017452">
    <property type="entry name" value="GPCR_Rhodpsn_7TM"/>
</dbReference>
<dbReference type="GO" id="GO:0016020">
    <property type="term" value="C:membrane"/>
    <property type="evidence" value="ECO:0007669"/>
    <property type="project" value="UniProtKB-SubCell"/>
</dbReference>
<evidence type="ECO:0000256" key="3">
    <source>
        <dbReference type="ARBA" id="ARBA00022989"/>
    </source>
</evidence>
<feature type="transmembrane region" description="Helical" evidence="5">
    <location>
        <begin position="234"/>
        <end position="255"/>
    </location>
</feature>
<protein>
    <submittedName>
        <fullName evidence="8">G_PROTEIN_RECEP_F1_2 domain-containing protein</fullName>
    </submittedName>
</protein>
<comment type="subcellular location">
    <subcellularLocation>
        <location evidence="1">Membrane</location>
    </subcellularLocation>
</comment>
<dbReference type="AlphaFoldDB" id="A0A0N4Z3W8"/>
<evidence type="ECO:0000256" key="5">
    <source>
        <dbReference type="SAM" id="Phobius"/>
    </source>
</evidence>
<evidence type="ECO:0000256" key="1">
    <source>
        <dbReference type="ARBA" id="ARBA00004370"/>
    </source>
</evidence>
<name>A0A0N4Z3W8_PARTI</name>
<dbReference type="Proteomes" id="UP000038045">
    <property type="component" value="Unplaced"/>
</dbReference>
<evidence type="ECO:0000256" key="4">
    <source>
        <dbReference type="ARBA" id="ARBA00023136"/>
    </source>
</evidence>
<feature type="transmembrane region" description="Helical" evidence="5">
    <location>
        <begin position="267"/>
        <end position="287"/>
    </location>
</feature>
<evidence type="ECO:0000259" key="6">
    <source>
        <dbReference type="PROSITE" id="PS50262"/>
    </source>
</evidence>
<evidence type="ECO:0000313" key="8">
    <source>
        <dbReference type="WBParaSite" id="PTRK_0000168000.1"/>
    </source>
</evidence>
<feature type="transmembrane region" description="Helical" evidence="5">
    <location>
        <begin position="183"/>
        <end position="204"/>
    </location>
</feature>
<feature type="domain" description="G-protein coupled receptors family 1 profile" evidence="6">
    <location>
        <begin position="109"/>
        <end position="253"/>
    </location>
</feature>
<proteinExistence type="predicted"/>
<reference evidence="8" key="1">
    <citation type="submission" date="2017-02" db="UniProtKB">
        <authorList>
            <consortium name="WormBaseParasite"/>
        </authorList>
    </citation>
    <scope>IDENTIFICATION</scope>
</reference>
<dbReference type="SUPFAM" id="SSF81321">
    <property type="entry name" value="Family A G protein-coupled receptor-like"/>
    <property type="match status" value="1"/>
</dbReference>
<accession>A0A0N4Z3W8</accession>
<dbReference type="Gene3D" id="1.20.1070.10">
    <property type="entry name" value="Rhodopsin 7-helix transmembrane proteins"/>
    <property type="match status" value="1"/>
</dbReference>
<dbReference type="PROSITE" id="PS50262">
    <property type="entry name" value="G_PROTEIN_RECEP_F1_2"/>
    <property type="match status" value="1"/>
</dbReference>
<keyword evidence="3 5" id="KW-1133">Transmembrane helix</keyword>
<sequence length="320" mass="37396">MDNVIEETNTKLEFQYLYVLNIIIGLGTLTLSLLFFCSYCSKTTSRNASLILKIILDCDVATCIGVIARNIHGLVQEEFKHKKLWMISTYSCIFNYHIIWITIFYQLPTLLVFILSLDRYLAVNYSLWFKAVPIARLPLLGYCFITVLLTILVALLNVSYIAPHEKAHFTCPIFEGFGFYYNYGIKAFIITYLCISLILCTLALKKILTKNPDDKFGGFRSRYRFELRMTKRSFFIILYFFFVTIPPILLTLLFDSDKKEWTPIKEAALSLLFLRPIFTCIVIWRIFPTHIKFSMCKKMKSRNAVQQVQIIANYLQQNRQ</sequence>
<feature type="transmembrane region" description="Helical" evidence="5">
    <location>
        <begin position="139"/>
        <end position="163"/>
    </location>
</feature>
<evidence type="ECO:0000256" key="2">
    <source>
        <dbReference type="ARBA" id="ARBA00022692"/>
    </source>
</evidence>
<keyword evidence="2 5" id="KW-0812">Transmembrane</keyword>
<evidence type="ECO:0000313" key="7">
    <source>
        <dbReference type="Proteomes" id="UP000038045"/>
    </source>
</evidence>
<dbReference type="WBParaSite" id="PTRK_0000168000.1">
    <property type="protein sequence ID" value="PTRK_0000168000.1"/>
    <property type="gene ID" value="PTRK_0000168000"/>
</dbReference>